<evidence type="ECO:0000256" key="1">
    <source>
        <dbReference type="SAM" id="Phobius"/>
    </source>
</evidence>
<keyword evidence="3" id="KW-1185">Reference proteome</keyword>
<keyword evidence="1" id="KW-1133">Transmembrane helix</keyword>
<feature type="transmembrane region" description="Helical" evidence="1">
    <location>
        <begin position="20"/>
        <end position="46"/>
    </location>
</feature>
<reference evidence="2" key="2">
    <citation type="submission" date="2025-09" db="UniProtKB">
        <authorList>
            <consortium name="Ensembl"/>
        </authorList>
    </citation>
    <scope>IDENTIFICATION</scope>
</reference>
<sequence length="53" mass="6601">MLEVIWILCFWNFDNWLNYGWYKVMCMIGRLIYLLHLVSFNCSVLYKDKFTQQ</sequence>
<evidence type="ECO:0000313" key="3">
    <source>
        <dbReference type="Proteomes" id="UP000694416"/>
    </source>
</evidence>
<dbReference type="AlphaFoldDB" id="A0A8C9H766"/>
<evidence type="ECO:0000313" key="2">
    <source>
        <dbReference type="Ensembl" id="ENSPTEP00000016430.1"/>
    </source>
</evidence>
<proteinExistence type="predicted"/>
<reference evidence="2" key="1">
    <citation type="submission" date="2025-08" db="UniProtKB">
        <authorList>
            <consortium name="Ensembl"/>
        </authorList>
    </citation>
    <scope>IDENTIFICATION</scope>
</reference>
<protein>
    <submittedName>
        <fullName evidence="2">Uncharacterized protein</fullName>
    </submittedName>
</protein>
<name>A0A8C9H766_9PRIM</name>
<dbReference type="Ensembl" id="ENSPTET00000024396.1">
    <property type="protein sequence ID" value="ENSPTEP00000016430.1"/>
    <property type="gene ID" value="ENSPTEG00000018069.1"/>
</dbReference>
<dbReference type="Proteomes" id="UP000694416">
    <property type="component" value="Unplaced"/>
</dbReference>
<accession>A0A8C9H766</accession>
<organism evidence="2 3">
    <name type="scientific">Piliocolobus tephrosceles</name>
    <name type="common">Ugandan red Colobus</name>
    <dbReference type="NCBI Taxonomy" id="591936"/>
    <lineage>
        <taxon>Eukaryota</taxon>
        <taxon>Metazoa</taxon>
        <taxon>Chordata</taxon>
        <taxon>Craniata</taxon>
        <taxon>Vertebrata</taxon>
        <taxon>Euteleostomi</taxon>
        <taxon>Mammalia</taxon>
        <taxon>Eutheria</taxon>
        <taxon>Euarchontoglires</taxon>
        <taxon>Primates</taxon>
        <taxon>Haplorrhini</taxon>
        <taxon>Catarrhini</taxon>
        <taxon>Cercopithecidae</taxon>
        <taxon>Colobinae</taxon>
        <taxon>Piliocolobus</taxon>
    </lineage>
</organism>
<keyword evidence="1" id="KW-0812">Transmembrane</keyword>
<keyword evidence="1" id="KW-0472">Membrane</keyword>